<dbReference type="GO" id="GO:0016042">
    <property type="term" value="P:lipid catabolic process"/>
    <property type="evidence" value="ECO:0007669"/>
    <property type="project" value="UniProtKB-KW"/>
</dbReference>
<dbReference type="FunFam" id="3.40.50.1820:FF:000057">
    <property type="entry name" value="Lipase"/>
    <property type="match status" value="1"/>
</dbReference>
<name>A0A226EG61_FOLCA</name>
<evidence type="ECO:0000256" key="5">
    <source>
        <dbReference type="ARBA" id="ARBA00023098"/>
    </source>
</evidence>
<sequence>MEDAKKGENIISISEEEVSNGKVAKERKKSKLSLFKKQPNDSKPTEEVTKKKSNKFPKSSDPIWTNPEIFMTHEEFLLNHGYQPEFHEVETEDGYLLSVIRIRYGKGETAENCKNGSQKRPVALFVSGIFMGAMPWLLNKDENVLAYQLADKGFDCFLVNPRGTASSRKHVKLSASSKKFWAYSYNEMGQFDIPAIINYVLKISGQDQLFYFGHSMGCVVLFVAASYHPEIASKIKLMIAYAPAVFISHAKTLVLTVAPKILPMSLLAFLYHGEFYTKKNSIKLIKTISPLVWLRPKRSVRDASWFSRFGVDIVNGKDHDQIYWPMVPLIAANVPSSISVRTYDHFMQAYKSKEFQRFDFGRAKNMKKYGQPKPPKYGFENATFPVAIFYGDNDYCVQPKDIERLAKELPNVVLVHRVDWPDFNHIDFICAKDVDKLLNVHLMDVILKYL</sequence>
<feature type="region of interest" description="Disordered" evidence="8">
    <location>
        <begin position="1"/>
        <end position="60"/>
    </location>
</feature>
<keyword evidence="6" id="KW-0325">Glycoprotein</keyword>
<dbReference type="Pfam" id="PF04083">
    <property type="entry name" value="Abhydro_lipase"/>
    <property type="match status" value="1"/>
</dbReference>
<keyword evidence="4" id="KW-0442">Lipid degradation</keyword>
<feature type="active site" description="Charge relay system" evidence="7">
    <location>
        <position position="425"/>
    </location>
</feature>
<dbReference type="PIRSF" id="PIRSF000862">
    <property type="entry name" value="Steryl_ester_lip"/>
    <property type="match status" value="1"/>
</dbReference>
<feature type="domain" description="AB hydrolase-1" evidence="9">
    <location>
        <begin position="141"/>
        <end position="427"/>
    </location>
</feature>
<evidence type="ECO:0000256" key="8">
    <source>
        <dbReference type="SAM" id="MobiDB-lite"/>
    </source>
</evidence>
<dbReference type="Gene3D" id="3.40.50.1820">
    <property type="entry name" value="alpha/beta hydrolase"/>
    <property type="match status" value="1"/>
</dbReference>
<protein>
    <submittedName>
        <fullName evidence="11">Lipase member M</fullName>
    </submittedName>
</protein>
<dbReference type="InterPro" id="IPR006693">
    <property type="entry name" value="AB_hydrolase_lipase"/>
</dbReference>
<dbReference type="GO" id="GO:0016788">
    <property type="term" value="F:hydrolase activity, acting on ester bonds"/>
    <property type="evidence" value="ECO:0007669"/>
    <property type="project" value="InterPro"/>
</dbReference>
<evidence type="ECO:0000313" key="11">
    <source>
        <dbReference type="EMBL" id="OXA55771.1"/>
    </source>
</evidence>
<comment type="caution">
    <text evidence="11">The sequence shown here is derived from an EMBL/GenBank/DDBJ whole genome shotgun (WGS) entry which is preliminary data.</text>
</comment>
<dbReference type="AlphaFoldDB" id="A0A226EG61"/>
<dbReference type="PANTHER" id="PTHR11005">
    <property type="entry name" value="LYSOSOMAL ACID LIPASE-RELATED"/>
    <property type="match status" value="1"/>
</dbReference>
<keyword evidence="12" id="KW-1185">Reference proteome</keyword>
<gene>
    <name evidence="11" type="ORF">Fcan01_10010</name>
</gene>
<feature type="active site" description="Charge relay system" evidence="7">
    <location>
        <position position="394"/>
    </location>
</feature>
<reference evidence="11 12" key="1">
    <citation type="submission" date="2015-12" db="EMBL/GenBank/DDBJ databases">
        <title>The genome of Folsomia candida.</title>
        <authorList>
            <person name="Faddeeva A."/>
            <person name="Derks M.F."/>
            <person name="Anvar Y."/>
            <person name="Smit S."/>
            <person name="Van Straalen N."/>
            <person name="Roelofs D."/>
        </authorList>
    </citation>
    <scope>NUCLEOTIDE SEQUENCE [LARGE SCALE GENOMIC DNA]</scope>
    <source>
        <strain evidence="11 12">VU population</strain>
        <tissue evidence="11">Whole body</tissue>
    </source>
</reference>
<organism evidence="11 12">
    <name type="scientific">Folsomia candida</name>
    <name type="common">Springtail</name>
    <dbReference type="NCBI Taxonomy" id="158441"/>
    <lineage>
        <taxon>Eukaryota</taxon>
        <taxon>Metazoa</taxon>
        <taxon>Ecdysozoa</taxon>
        <taxon>Arthropoda</taxon>
        <taxon>Hexapoda</taxon>
        <taxon>Collembola</taxon>
        <taxon>Entomobryomorpha</taxon>
        <taxon>Isotomoidea</taxon>
        <taxon>Isotomidae</taxon>
        <taxon>Proisotominae</taxon>
        <taxon>Folsomia</taxon>
    </lineage>
</organism>
<evidence type="ECO:0000256" key="1">
    <source>
        <dbReference type="ARBA" id="ARBA00010701"/>
    </source>
</evidence>
<dbReference type="Pfam" id="PF00561">
    <property type="entry name" value="Abhydrolase_1"/>
    <property type="match status" value="1"/>
</dbReference>
<feature type="active site" description="Nucleophile" evidence="7">
    <location>
        <position position="215"/>
    </location>
</feature>
<evidence type="ECO:0000259" key="10">
    <source>
        <dbReference type="Pfam" id="PF04083"/>
    </source>
</evidence>
<keyword evidence="3" id="KW-0378">Hydrolase</keyword>
<dbReference type="InterPro" id="IPR000073">
    <property type="entry name" value="AB_hydrolase_1"/>
</dbReference>
<evidence type="ECO:0000313" key="12">
    <source>
        <dbReference type="Proteomes" id="UP000198287"/>
    </source>
</evidence>
<dbReference type="OMA" id="LAFYNHI"/>
<dbReference type="Proteomes" id="UP000198287">
    <property type="component" value="Unassembled WGS sequence"/>
</dbReference>
<keyword evidence="2" id="KW-0732">Signal</keyword>
<evidence type="ECO:0000256" key="6">
    <source>
        <dbReference type="ARBA" id="ARBA00023180"/>
    </source>
</evidence>
<evidence type="ECO:0000259" key="9">
    <source>
        <dbReference type="Pfam" id="PF00561"/>
    </source>
</evidence>
<evidence type="ECO:0000256" key="2">
    <source>
        <dbReference type="ARBA" id="ARBA00022729"/>
    </source>
</evidence>
<proteinExistence type="inferred from homology"/>
<dbReference type="OrthoDB" id="9974421at2759"/>
<evidence type="ECO:0000256" key="4">
    <source>
        <dbReference type="ARBA" id="ARBA00022963"/>
    </source>
</evidence>
<accession>A0A226EG61</accession>
<dbReference type="InterPro" id="IPR029058">
    <property type="entry name" value="AB_hydrolase_fold"/>
</dbReference>
<dbReference type="SUPFAM" id="SSF53474">
    <property type="entry name" value="alpha/beta-Hydrolases"/>
    <property type="match status" value="1"/>
</dbReference>
<keyword evidence="5" id="KW-0443">Lipid metabolism</keyword>
<evidence type="ECO:0000256" key="7">
    <source>
        <dbReference type="PIRSR" id="PIRSR000862-1"/>
    </source>
</evidence>
<dbReference type="InterPro" id="IPR025483">
    <property type="entry name" value="Lipase_euk"/>
</dbReference>
<dbReference type="EMBL" id="LNIX01000004">
    <property type="protein sequence ID" value="OXA55771.1"/>
    <property type="molecule type" value="Genomic_DNA"/>
</dbReference>
<feature type="compositionally biased region" description="Basic and acidic residues" evidence="8">
    <location>
        <begin position="38"/>
        <end position="50"/>
    </location>
</feature>
<comment type="similarity">
    <text evidence="1">Belongs to the AB hydrolase superfamily. Lipase family.</text>
</comment>
<evidence type="ECO:0000256" key="3">
    <source>
        <dbReference type="ARBA" id="ARBA00022801"/>
    </source>
</evidence>
<feature type="domain" description="Partial AB-hydrolase lipase" evidence="10">
    <location>
        <begin position="76"/>
        <end position="139"/>
    </location>
</feature>